<dbReference type="Proteomes" id="UP000198556">
    <property type="component" value="Unassembled WGS sequence"/>
</dbReference>
<dbReference type="STRING" id="137733.SAMN05421767_12133"/>
<organism evidence="1 2">
    <name type="scientific">Granulicatella balaenopterae</name>
    <dbReference type="NCBI Taxonomy" id="137733"/>
    <lineage>
        <taxon>Bacteria</taxon>
        <taxon>Bacillati</taxon>
        <taxon>Bacillota</taxon>
        <taxon>Bacilli</taxon>
        <taxon>Lactobacillales</taxon>
        <taxon>Carnobacteriaceae</taxon>
        <taxon>Granulicatella</taxon>
    </lineage>
</organism>
<sequence length="97" mass="11340">MEIIIADKAQAWFAEEMGVSSQRGVRFLSKVYGCSPIHEGFSLAIEVDEPTTPYVLIHEKGIPYFIEKGDEWFFDGYDLYVDFDEQLEEPSYRYEKQ</sequence>
<dbReference type="EMBL" id="FOGF01000021">
    <property type="protein sequence ID" value="SER14705.1"/>
    <property type="molecule type" value="Genomic_DNA"/>
</dbReference>
<keyword evidence="2" id="KW-1185">Reference proteome</keyword>
<accession>A0A1H9LU47</accession>
<gene>
    <name evidence="1" type="ORF">SAMN05421767_12133</name>
</gene>
<dbReference type="InterPro" id="IPR035903">
    <property type="entry name" value="HesB-like_dom_sf"/>
</dbReference>
<dbReference type="OrthoDB" id="1645729at2"/>
<evidence type="ECO:0000313" key="2">
    <source>
        <dbReference type="Proteomes" id="UP000198556"/>
    </source>
</evidence>
<evidence type="ECO:0000313" key="1">
    <source>
        <dbReference type="EMBL" id="SER14705.1"/>
    </source>
</evidence>
<name>A0A1H9LU47_9LACT</name>
<protein>
    <submittedName>
        <fullName evidence="1">Uncharacterized protein YneR</fullName>
    </submittedName>
</protein>
<dbReference type="AlphaFoldDB" id="A0A1H9LU47"/>
<proteinExistence type="predicted"/>
<dbReference type="SUPFAM" id="SSF89360">
    <property type="entry name" value="HesB-like domain"/>
    <property type="match status" value="1"/>
</dbReference>
<reference evidence="1 2" key="1">
    <citation type="submission" date="2016-10" db="EMBL/GenBank/DDBJ databases">
        <authorList>
            <person name="de Groot N.N."/>
        </authorList>
    </citation>
    <scope>NUCLEOTIDE SEQUENCE [LARGE SCALE GENOMIC DNA]</scope>
    <source>
        <strain evidence="1 2">DSM 15827</strain>
    </source>
</reference>
<dbReference type="RefSeq" id="WP_089746778.1">
    <property type="nucleotide sequence ID" value="NZ_FOGF01000021.1"/>
</dbReference>